<dbReference type="GO" id="GO:0016740">
    <property type="term" value="F:transferase activity"/>
    <property type="evidence" value="ECO:0007669"/>
    <property type="project" value="UniProtKB-KW"/>
</dbReference>
<dbReference type="OrthoDB" id="9813383at2"/>
<dbReference type="CDD" id="cd01741">
    <property type="entry name" value="GATase1_1"/>
    <property type="match status" value="1"/>
</dbReference>
<keyword evidence="2" id="KW-0315">Glutamine amidotransferase</keyword>
<keyword evidence="2" id="KW-0808">Transferase</keyword>
<protein>
    <submittedName>
        <fullName evidence="2">Glutamine amidotransferase</fullName>
    </submittedName>
</protein>
<evidence type="ECO:0000313" key="2">
    <source>
        <dbReference type="EMBL" id="QCI69383.1"/>
    </source>
</evidence>
<dbReference type="InterPro" id="IPR017926">
    <property type="entry name" value="GATASE"/>
</dbReference>
<dbReference type="InterPro" id="IPR029062">
    <property type="entry name" value="Class_I_gatase-like"/>
</dbReference>
<dbReference type="Gene3D" id="3.40.50.880">
    <property type="match status" value="1"/>
</dbReference>
<dbReference type="AlphaFoldDB" id="A0A4D7BG49"/>
<dbReference type="KEGG" id="pstg:E8M01_24060"/>
<dbReference type="Proteomes" id="UP000298781">
    <property type="component" value="Chromosome"/>
</dbReference>
<feature type="domain" description="Glutamine amidotransferase" evidence="1">
    <location>
        <begin position="20"/>
        <end position="179"/>
    </location>
</feature>
<keyword evidence="3" id="KW-1185">Reference proteome</keyword>
<dbReference type="PROSITE" id="PS51273">
    <property type="entry name" value="GATASE_TYPE_1"/>
    <property type="match status" value="1"/>
</dbReference>
<organism evidence="2 3">
    <name type="scientific">Phreatobacter stygius</name>
    <dbReference type="NCBI Taxonomy" id="1940610"/>
    <lineage>
        <taxon>Bacteria</taxon>
        <taxon>Pseudomonadati</taxon>
        <taxon>Pseudomonadota</taxon>
        <taxon>Alphaproteobacteria</taxon>
        <taxon>Hyphomicrobiales</taxon>
        <taxon>Phreatobacteraceae</taxon>
        <taxon>Phreatobacter</taxon>
    </lineage>
</organism>
<dbReference type="Pfam" id="PF00117">
    <property type="entry name" value="GATase"/>
    <property type="match status" value="1"/>
</dbReference>
<gene>
    <name evidence="2" type="ORF">E8M01_24060</name>
</gene>
<dbReference type="SUPFAM" id="SSF52317">
    <property type="entry name" value="Class I glutamine amidotransferase-like"/>
    <property type="match status" value="1"/>
</dbReference>
<reference evidence="2 3" key="1">
    <citation type="submission" date="2019-04" db="EMBL/GenBank/DDBJ databases">
        <title>Phreatobacter aquaticus sp. nov.</title>
        <authorList>
            <person name="Choi A."/>
        </authorList>
    </citation>
    <scope>NUCLEOTIDE SEQUENCE [LARGE SCALE GENOMIC DNA]</scope>
    <source>
        <strain evidence="2 3">KCTC 52518</strain>
    </source>
</reference>
<evidence type="ECO:0000313" key="3">
    <source>
        <dbReference type="Proteomes" id="UP000298781"/>
    </source>
</evidence>
<dbReference type="PANTHER" id="PTHR42695">
    <property type="entry name" value="GLUTAMINE AMIDOTRANSFERASE YLR126C-RELATED"/>
    <property type="match status" value="1"/>
</dbReference>
<dbReference type="InterPro" id="IPR044992">
    <property type="entry name" value="ChyE-like"/>
</dbReference>
<evidence type="ECO:0000259" key="1">
    <source>
        <dbReference type="Pfam" id="PF00117"/>
    </source>
</evidence>
<sequence>MRTAVAIRHVAFEGLGVIEPALRAAGYTVGVYDAGVDALGSLDPVETELLIVLGGPIGADQEDRYPFLRAEQDLLSRRLQAGRPTLGICLGAQLMARALGAEVYPGPAKEIGWSRLDLTAEGQASPLAHLDGVPVLHWHGDTFDLPPGAVRLAGTEICPNQAFAIGRDVLGLQFHGEVDVQDIERWLIGHAAEIAAAGIDPNALRADSRRHGEALKRAGARVFRDWLAGLDRS</sequence>
<accession>A0A4D7BG49</accession>
<name>A0A4D7BG49_9HYPH</name>
<dbReference type="GO" id="GO:0005829">
    <property type="term" value="C:cytosol"/>
    <property type="evidence" value="ECO:0007669"/>
    <property type="project" value="TreeGrafter"/>
</dbReference>
<dbReference type="EMBL" id="CP039690">
    <property type="protein sequence ID" value="QCI69383.1"/>
    <property type="molecule type" value="Genomic_DNA"/>
</dbReference>
<dbReference type="PANTHER" id="PTHR42695:SF5">
    <property type="entry name" value="GLUTAMINE AMIDOTRANSFERASE YLR126C-RELATED"/>
    <property type="match status" value="1"/>
</dbReference>
<proteinExistence type="predicted"/>
<dbReference type="NCBIfam" id="NF005458">
    <property type="entry name" value="PRK07053.1"/>
    <property type="match status" value="1"/>
</dbReference>